<feature type="region of interest" description="Disordered" evidence="2">
    <location>
        <begin position="325"/>
        <end position="380"/>
    </location>
</feature>
<proteinExistence type="inferred from homology"/>
<feature type="compositionally biased region" description="Basic and acidic residues" evidence="2">
    <location>
        <begin position="366"/>
        <end position="380"/>
    </location>
</feature>
<comment type="similarity">
    <text evidence="1">Belongs to the adenylyl cyclase class-3 family.</text>
</comment>
<dbReference type="OrthoDB" id="310836at2"/>
<dbReference type="Proteomes" id="UP000239814">
    <property type="component" value="Chromosome"/>
</dbReference>
<dbReference type="PROSITE" id="PS50125">
    <property type="entry name" value="GUANYLATE_CYCLASE_2"/>
    <property type="match status" value="1"/>
</dbReference>
<accession>A0A2S0KBF8</accession>
<sequence>MHDDGNREPVRDNGSHGPSEYTSEEVVEKLRVDPDFAARLWAAFGFAADPDPRGAEGPGEPAFVFSDRDLAALAVFVGRDREMNPAAQLAAARSIGQATARLAEWEAEQIRAFSADPAVDLTTEQLIDAVGHIHHLVWRRHLHGFLDRASAAGDDGDDGDGDDGSSEVIVGFADIVGYTSLSRRLHLAELEALLEAFESAAHRIITGHDGQVIKSIGDAVMFTAPTSATAAAIAFELHGLTSDGQLPTLRIGMASGPALTRMGDVFGEPVNIAARLAGAAHAGTTLVDQNLAGALEPDPAFYLNHISTLSVRGYRRLRAHVLRPHRAHGTDAEPPSAEADSDASGKKQQRLEEKLRKREKKAQRKGAKEFAKRLEADAAD</sequence>
<dbReference type="GO" id="GO:0004016">
    <property type="term" value="F:adenylate cyclase activity"/>
    <property type="evidence" value="ECO:0007669"/>
    <property type="project" value="UniProtKB-ARBA"/>
</dbReference>
<dbReference type="RefSeq" id="WP_105940780.1">
    <property type="nucleotide sequence ID" value="NZ_CP027433.1"/>
</dbReference>
<dbReference type="AlphaFoldDB" id="A0A2S0KBF8"/>
<name>A0A2S0KBF8_9ACTN</name>
<evidence type="ECO:0000259" key="3">
    <source>
        <dbReference type="PROSITE" id="PS50125"/>
    </source>
</evidence>
<dbReference type="InterPro" id="IPR050697">
    <property type="entry name" value="Adenylyl/Guanylyl_Cyclase_3/4"/>
</dbReference>
<dbReference type="GO" id="GO:0006171">
    <property type="term" value="P:cAMP biosynthetic process"/>
    <property type="evidence" value="ECO:0007669"/>
    <property type="project" value="TreeGrafter"/>
</dbReference>
<dbReference type="PANTHER" id="PTHR43081:SF1">
    <property type="entry name" value="ADENYLATE CYCLASE, TERMINAL-DIFFERENTIATION SPECIFIC"/>
    <property type="match status" value="1"/>
</dbReference>
<evidence type="ECO:0000256" key="1">
    <source>
        <dbReference type="ARBA" id="ARBA00005381"/>
    </source>
</evidence>
<gene>
    <name evidence="4" type="ORF">C6V83_00750</name>
</gene>
<dbReference type="KEGG" id="git:C6V83_00750"/>
<dbReference type="Pfam" id="PF00211">
    <property type="entry name" value="Guanylate_cyc"/>
    <property type="match status" value="1"/>
</dbReference>
<organism evidence="4 5">
    <name type="scientific">Gordonia iterans</name>
    <dbReference type="NCBI Taxonomy" id="1004901"/>
    <lineage>
        <taxon>Bacteria</taxon>
        <taxon>Bacillati</taxon>
        <taxon>Actinomycetota</taxon>
        <taxon>Actinomycetes</taxon>
        <taxon>Mycobacteriales</taxon>
        <taxon>Gordoniaceae</taxon>
        <taxon>Gordonia</taxon>
    </lineage>
</organism>
<dbReference type="SMART" id="SM00044">
    <property type="entry name" value="CYCc"/>
    <property type="match status" value="1"/>
</dbReference>
<feature type="domain" description="Guanylate cyclase" evidence="3">
    <location>
        <begin position="169"/>
        <end position="277"/>
    </location>
</feature>
<evidence type="ECO:0000256" key="2">
    <source>
        <dbReference type="SAM" id="MobiDB-lite"/>
    </source>
</evidence>
<reference evidence="4 5" key="1">
    <citation type="submission" date="2018-03" db="EMBL/GenBank/DDBJ databases">
        <title>Characteristics and genome of n-alkane degrading marine bacteria Gordonia iterans isolated from crude oil contaminated in Tae-an, South Korea.</title>
        <authorList>
            <person name="Lee S.-S."/>
            <person name="Kim H."/>
        </authorList>
    </citation>
    <scope>NUCLEOTIDE SEQUENCE [LARGE SCALE GENOMIC DNA]</scope>
    <source>
        <strain evidence="4 5">Co17</strain>
    </source>
</reference>
<keyword evidence="5" id="KW-1185">Reference proteome</keyword>
<dbReference type="InterPro" id="IPR001054">
    <property type="entry name" value="A/G_cyclase"/>
</dbReference>
<dbReference type="PANTHER" id="PTHR43081">
    <property type="entry name" value="ADENYLATE CYCLASE, TERMINAL-DIFFERENTIATION SPECIFIC-RELATED"/>
    <property type="match status" value="1"/>
</dbReference>
<feature type="compositionally biased region" description="Basic and acidic residues" evidence="2">
    <location>
        <begin position="1"/>
        <end position="14"/>
    </location>
</feature>
<dbReference type="InterPro" id="IPR029787">
    <property type="entry name" value="Nucleotide_cyclase"/>
</dbReference>
<feature type="region of interest" description="Disordered" evidence="2">
    <location>
        <begin position="1"/>
        <end position="25"/>
    </location>
</feature>
<dbReference type="SUPFAM" id="SSF55073">
    <property type="entry name" value="Nucleotide cyclase"/>
    <property type="match status" value="1"/>
</dbReference>
<dbReference type="GO" id="GO:0035556">
    <property type="term" value="P:intracellular signal transduction"/>
    <property type="evidence" value="ECO:0007669"/>
    <property type="project" value="InterPro"/>
</dbReference>
<evidence type="ECO:0000313" key="5">
    <source>
        <dbReference type="Proteomes" id="UP000239814"/>
    </source>
</evidence>
<protein>
    <submittedName>
        <fullName evidence="4">Guanylyl cyclase</fullName>
    </submittedName>
</protein>
<feature type="compositionally biased region" description="Basic and acidic residues" evidence="2">
    <location>
        <begin position="343"/>
        <end position="356"/>
    </location>
</feature>
<evidence type="ECO:0000313" key="4">
    <source>
        <dbReference type="EMBL" id="AVL99031.1"/>
    </source>
</evidence>
<dbReference type="EMBL" id="CP027433">
    <property type="protein sequence ID" value="AVL99031.1"/>
    <property type="molecule type" value="Genomic_DNA"/>
</dbReference>
<dbReference type="Gene3D" id="3.30.70.1230">
    <property type="entry name" value="Nucleotide cyclase"/>
    <property type="match status" value="1"/>
</dbReference>